<evidence type="ECO:0000313" key="11">
    <source>
        <dbReference type="Proteomes" id="UP000593765"/>
    </source>
</evidence>
<evidence type="ECO:0000256" key="1">
    <source>
        <dbReference type="ARBA" id="ARBA00001947"/>
    </source>
</evidence>
<evidence type="ECO:0000256" key="6">
    <source>
        <dbReference type="ARBA" id="ARBA00023002"/>
    </source>
</evidence>
<evidence type="ECO:0000256" key="3">
    <source>
        <dbReference type="ARBA" id="ARBA00013190"/>
    </source>
</evidence>
<dbReference type="EC" id="1.1.1.1" evidence="3"/>
<dbReference type="GO" id="GO:0046872">
    <property type="term" value="F:metal ion binding"/>
    <property type="evidence" value="ECO:0007669"/>
    <property type="project" value="UniProtKB-KW"/>
</dbReference>
<dbReference type="Proteomes" id="UP000593765">
    <property type="component" value="Chromosome"/>
</dbReference>
<feature type="domain" description="Alcohol dehydrogenase-like C-terminal" evidence="8">
    <location>
        <begin position="198"/>
        <end position="315"/>
    </location>
</feature>
<organism evidence="10 11">
    <name type="scientific">Humisphaera borealis</name>
    <dbReference type="NCBI Taxonomy" id="2807512"/>
    <lineage>
        <taxon>Bacteria</taxon>
        <taxon>Pseudomonadati</taxon>
        <taxon>Planctomycetota</taxon>
        <taxon>Phycisphaerae</taxon>
        <taxon>Tepidisphaerales</taxon>
        <taxon>Tepidisphaeraceae</taxon>
        <taxon>Humisphaera</taxon>
    </lineage>
</organism>
<dbReference type="InterPro" id="IPR013154">
    <property type="entry name" value="ADH-like_N"/>
</dbReference>
<comment type="similarity">
    <text evidence="2">Belongs to the zinc-containing alcohol dehydrogenase family.</text>
</comment>
<reference evidence="10 11" key="1">
    <citation type="submission" date="2020-10" db="EMBL/GenBank/DDBJ databases">
        <title>Wide distribution of Phycisphaera-like planctomycetes from WD2101 soil group in peatlands and genome analysis of the first cultivated representative.</title>
        <authorList>
            <person name="Dedysh S.N."/>
            <person name="Beletsky A.V."/>
            <person name="Ivanova A."/>
            <person name="Kulichevskaya I.S."/>
            <person name="Suzina N.E."/>
            <person name="Philippov D.A."/>
            <person name="Rakitin A.L."/>
            <person name="Mardanov A.V."/>
            <person name="Ravin N.V."/>
        </authorList>
    </citation>
    <scope>NUCLEOTIDE SEQUENCE [LARGE SCALE GENOMIC DNA]</scope>
    <source>
        <strain evidence="10 11">M1803</strain>
    </source>
</reference>
<feature type="domain" description="Alcohol dehydrogenase-like N-terminal" evidence="9">
    <location>
        <begin position="29"/>
        <end position="157"/>
    </location>
</feature>
<dbReference type="PANTHER" id="PTHR42940:SF3">
    <property type="entry name" value="ALCOHOL DEHYDROGENASE 1-RELATED"/>
    <property type="match status" value="1"/>
</dbReference>
<evidence type="ECO:0000256" key="2">
    <source>
        <dbReference type="ARBA" id="ARBA00008072"/>
    </source>
</evidence>
<keyword evidence="4" id="KW-0479">Metal-binding</keyword>
<keyword evidence="5" id="KW-0862">Zinc</keyword>
<dbReference type="InterPro" id="IPR013149">
    <property type="entry name" value="ADH-like_C"/>
</dbReference>
<dbReference type="InterPro" id="IPR011032">
    <property type="entry name" value="GroES-like_sf"/>
</dbReference>
<proteinExistence type="inferred from homology"/>
<dbReference type="Pfam" id="PF00107">
    <property type="entry name" value="ADH_zinc_N"/>
    <property type="match status" value="1"/>
</dbReference>
<keyword evidence="11" id="KW-1185">Reference proteome</keyword>
<dbReference type="GO" id="GO:0004022">
    <property type="term" value="F:alcohol dehydrogenase (NAD+) activity"/>
    <property type="evidence" value="ECO:0007669"/>
    <property type="project" value="TreeGrafter"/>
</dbReference>
<evidence type="ECO:0000313" key="10">
    <source>
        <dbReference type="EMBL" id="QOV89216.1"/>
    </source>
</evidence>
<dbReference type="SUPFAM" id="SSF51735">
    <property type="entry name" value="NAD(P)-binding Rossmann-fold domains"/>
    <property type="match status" value="1"/>
</dbReference>
<dbReference type="Pfam" id="PF08240">
    <property type="entry name" value="ADH_N"/>
    <property type="match status" value="1"/>
</dbReference>
<keyword evidence="7" id="KW-0520">NAD</keyword>
<dbReference type="InterPro" id="IPR036291">
    <property type="entry name" value="NAD(P)-bd_dom_sf"/>
</dbReference>
<dbReference type="Gene3D" id="3.40.50.720">
    <property type="entry name" value="NAD(P)-binding Rossmann-like Domain"/>
    <property type="match status" value="1"/>
</dbReference>
<gene>
    <name evidence="10" type="ORF">IPV69_23885</name>
</gene>
<evidence type="ECO:0000259" key="9">
    <source>
        <dbReference type="Pfam" id="PF08240"/>
    </source>
</evidence>
<evidence type="ECO:0000256" key="5">
    <source>
        <dbReference type="ARBA" id="ARBA00022833"/>
    </source>
</evidence>
<dbReference type="PANTHER" id="PTHR42940">
    <property type="entry name" value="ALCOHOL DEHYDROGENASE 1-RELATED"/>
    <property type="match status" value="1"/>
</dbReference>
<evidence type="ECO:0000259" key="8">
    <source>
        <dbReference type="Pfam" id="PF00107"/>
    </source>
</evidence>
<comment type="cofactor">
    <cofactor evidence="1">
        <name>Zn(2+)</name>
        <dbReference type="ChEBI" id="CHEBI:29105"/>
    </cofactor>
</comment>
<dbReference type="GO" id="GO:0005737">
    <property type="term" value="C:cytoplasm"/>
    <property type="evidence" value="ECO:0007669"/>
    <property type="project" value="TreeGrafter"/>
</dbReference>
<dbReference type="KEGG" id="hbs:IPV69_23885"/>
<dbReference type="CDD" id="cd08231">
    <property type="entry name" value="MDR_TM0436_like"/>
    <property type="match status" value="1"/>
</dbReference>
<sequence length="355" mass="36566">MTSAQAAVFSVPGTHPVLQSVALPRLVSGEALVRVSCCTICGSDVHSWTGKRQTPLPTILGHEIVGVVEGLGSDEPPVDLNGEPLAIGDRIVWAVVASCGRCDRCVAGMPQKCRFAWKYGHQALNDVVPGHQHTAPLSGGLATHCHLVPGTAVVRVPTGVPDELASTATCAGATVMNALAAAGELKGKRLLVTGAGMLGLLACAAAGLQSPASTTVVDLNVGRLNDARRLGASLGSTEVPQGQFDILIECTGNSALTTAAISRLDLGGRAILVGAVYPDDPLPIDAQSIVRRLITIRGIHNYTAQDLAAALSFFAGSDASALFKDLIGRRIPLSDVDSWVSESEKGSAARVAVIP</sequence>
<dbReference type="SUPFAM" id="SSF50129">
    <property type="entry name" value="GroES-like"/>
    <property type="match status" value="1"/>
</dbReference>
<dbReference type="Gene3D" id="3.90.180.10">
    <property type="entry name" value="Medium-chain alcohol dehydrogenases, catalytic domain"/>
    <property type="match status" value="1"/>
</dbReference>
<evidence type="ECO:0000256" key="4">
    <source>
        <dbReference type="ARBA" id="ARBA00022723"/>
    </source>
</evidence>
<keyword evidence="6" id="KW-0560">Oxidoreductase</keyword>
<protein>
    <recommendedName>
        <fullName evidence="3">alcohol dehydrogenase</fullName>
        <ecNumber evidence="3">1.1.1.1</ecNumber>
    </recommendedName>
</protein>
<accession>A0A7M2WUN6</accession>
<evidence type="ECO:0000256" key="7">
    <source>
        <dbReference type="ARBA" id="ARBA00023027"/>
    </source>
</evidence>
<dbReference type="AlphaFoldDB" id="A0A7M2WUN6"/>
<name>A0A7M2WUN6_9BACT</name>
<dbReference type="EMBL" id="CP063458">
    <property type="protein sequence ID" value="QOV89216.1"/>
    <property type="molecule type" value="Genomic_DNA"/>
</dbReference>
<dbReference type="RefSeq" id="WP_206292241.1">
    <property type="nucleotide sequence ID" value="NZ_CP063458.1"/>
</dbReference>